<reference evidence="2" key="1">
    <citation type="submission" date="2015-10" db="EMBL/GenBank/DDBJ databases">
        <title>Daphnia magna gene sets from two clonal populations assembled and annotated with EvidentialGene.</title>
        <authorList>
            <person name="Gilbert D."/>
            <person name="Podicheti R."/>
            <person name="Orsini L."/>
            <person name="Colbourne J."/>
            <person name="Pfrender M."/>
        </authorList>
    </citation>
    <scope>NUCLEOTIDE SEQUENCE</scope>
</reference>
<evidence type="ECO:0000313" key="2">
    <source>
        <dbReference type="EMBL" id="JAI83126.1"/>
    </source>
</evidence>
<sequence length="94" mass="10947">MFYARTLKEFLGHPSFEFCLADGTPLKSLIQSNTKNEIKFNLTSDIYVYGTDAIVSGTRRFLLRMYRKNKRTTPFFFSLFFSFSGLSCLFIRDA</sequence>
<dbReference type="EMBL" id="GDIP01240275">
    <property type="protein sequence ID" value="JAI83126.1"/>
    <property type="molecule type" value="Transcribed_RNA"/>
</dbReference>
<dbReference type="AlphaFoldDB" id="A0A0P4XQZ1"/>
<keyword evidence="1" id="KW-1133">Transmembrane helix</keyword>
<accession>A0A0P4XQZ1</accession>
<organism evidence="2">
    <name type="scientific">Daphnia magna</name>
    <dbReference type="NCBI Taxonomy" id="35525"/>
    <lineage>
        <taxon>Eukaryota</taxon>
        <taxon>Metazoa</taxon>
        <taxon>Ecdysozoa</taxon>
        <taxon>Arthropoda</taxon>
        <taxon>Crustacea</taxon>
        <taxon>Branchiopoda</taxon>
        <taxon>Diplostraca</taxon>
        <taxon>Cladocera</taxon>
        <taxon>Anomopoda</taxon>
        <taxon>Daphniidae</taxon>
        <taxon>Daphnia</taxon>
    </lineage>
</organism>
<proteinExistence type="predicted"/>
<dbReference type="Proteomes" id="UP000076858">
    <property type="component" value="Unassembled WGS sequence"/>
</dbReference>
<name>A0A0P4XQZ1_9CRUS</name>
<reference evidence="2" key="2">
    <citation type="submission" date="2015-10" db="EMBL/GenBank/DDBJ databases">
        <authorList>
            <person name="Gilbert D.G."/>
        </authorList>
    </citation>
    <scope>NUCLEOTIDE SEQUENCE</scope>
</reference>
<keyword evidence="1" id="KW-0472">Membrane</keyword>
<keyword evidence="4" id="KW-1185">Reference proteome</keyword>
<evidence type="ECO:0000256" key="1">
    <source>
        <dbReference type="SAM" id="Phobius"/>
    </source>
</evidence>
<dbReference type="EMBL" id="LRGB01000389">
    <property type="protein sequence ID" value="KZS19387.1"/>
    <property type="molecule type" value="Genomic_DNA"/>
</dbReference>
<gene>
    <name evidence="3" type="ORF">APZ42_014272</name>
</gene>
<evidence type="ECO:0000313" key="4">
    <source>
        <dbReference type="Proteomes" id="UP000076858"/>
    </source>
</evidence>
<reference evidence="3 4" key="3">
    <citation type="submission" date="2016-03" db="EMBL/GenBank/DDBJ databases">
        <title>EvidentialGene: Evidence-directed Construction of Genes on Genomes.</title>
        <authorList>
            <person name="Gilbert D.G."/>
            <person name="Choi J.-H."/>
            <person name="Mockaitis K."/>
            <person name="Colbourne J."/>
            <person name="Pfrender M."/>
        </authorList>
    </citation>
    <scope>NUCLEOTIDE SEQUENCE [LARGE SCALE GENOMIC DNA]</scope>
    <source>
        <strain evidence="3 4">Xinb3</strain>
        <tissue evidence="3">Complete organism</tissue>
    </source>
</reference>
<keyword evidence="1" id="KW-0812">Transmembrane</keyword>
<protein>
    <submittedName>
        <fullName evidence="2">Uncharacterized protein</fullName>
    </submittedName>
</protein>
<feature type="transmembrane region" description="Helical" evidence="1">
    <location>
        <begin position="74"/>
        <end position="92"/>
    </location>
</feature>
<evidence type="ECO:0000313" key="3">
    <source>
        <dbReference type="EMBL" id="KZS19387.1"/>
    </source>
</evidence>